<protein>
    <recommendedName>
        <fullName evidence="5">Protein BCCIP homolog</fullName>
    </recommendedName>
</protein>
<dbReference type="PANTHER" id="PTHR13261">
    <property type="entry name" value="BRCA2 AND CDKN1A INTERACTING PROTEIN"/>
    <property type="match status" value="1"/>
</dbReference>
<dbReference type="InterPro" id="IPR025602">
    <property type="entry name" value="BCP1_family"/>
</dbReference>
<proteinExistence type="inferred from homology"/>
<evidence type="ECO:0000313" key="3">
    <source>
        <dbReference type="EMBL" id="CAF0732019.1"/>
    </source>
</evidence>
<feature type="compositionally biased region" description="Acidic residues" evidence="2">
    <location>
        <begin position="12"/>
        <end position="39"/>
    </location>
</feature>
<comment type="caution">
    <text evidence="3">The sequence shown here is derived from an EMBL/GenBank/DDBJ whole genome shotgun (WGS) entry which is preliminary data.</text>
</comment>
<name>A0A813N6Z3_9BILA</name>
<evidence type="ECO:0000256" key="1">
    <source>
        <dbReference type="ARBA" id="ARBA00006781"/>
    </source>
</evidence>
<dbReference type="GO" id="GO:0005634">
    <property type="term" value="C:nucleus"/>
    <property type="evidence" value="ECO:0007669"/>
    <property type="project" value="TreeGrafter"/>
</dbReference>
<gene>
    <name evidence="3" type="ORF">OXX778_LOCUS2898</name>
</gene>
<dbReference type="Proteomes" id="UP000663879">
    <property type="component" value="Unassembled WGS sequence"/>
</dbReference>
<organism evidence="3 4">
    <name type="scientific">Brachionus calyciflorus</name>
    <dbReference type="NCBI Taxonomy" id="104777"/>
    <lineage>
        <taxon>Eukaryota</taxon>
        <taxon>Metazoa</taxon>
        <taxon>Spiralia</taxon>
        <taxon>Gnathifera</taxon>
        <taxon>Rotifera</taxon>
        <taxon>Eurotatoria</taxon>
        <taxon>Monogononta</taxon>
        <taxon>Pseudotrocha</taxon>
        <taxon>Ploima</taxon>
        <taxon>Brachionidae</taxon>
        <taxon>Brachionus</taxon>
    </lineage>
</organism>
<dbReference type="AlphaFoldDB" id="A0A813N6Z3"/>
<dbReference type="EMBL" id="CAJNOC010000242">
    <property type="protein sequence ID" value="CAF0732019.1"/>
    <property type="molecule type" value="Genomic_DNA"/>
</dbReference>
<keyword evidence="4" id="KW-1185">Reference proteome</keyword>
<sequence>MPLKKKQKAEEQIEEVDSGSSYDEDSGSGSDQDEDIDPNEEIMVDFEARSILESDRESIKVILQQKLGHFQQLNVHELATIISQQENLGNVINQVDDEEGVDKPEGEEVEPDDTIFGVLSMVDLTYSQTKNFSLDFIKFLKSQTNAENATKLDNYVKNASYIVNERFLNIPPGISVPMFESLLEDVKNLSEDSANKKTDYWLFLARVFVEDRPKGKSSSKLNAPEIEYSNPEEEIFEEFSEFKFDISYGQIVPKATGWSKDDSSLTPCLRLLVLNKNKVNDALEKIKNLIK</sequence>
<evidence type="ECO:0000256" key="2">
    <source>
        <dbReference type="SAM" id="MobiDB-lite"/>
    </source>
</evidence>
<feature type="region of interest" description="Disordered" evidence="2">
    <location>
        <begin position="1"/>
        <end position="39"/>
    </location>
</feature>
<reference evidence="3" key="1">
    <citation type="submission" date="2021-02" db="EMBL/GenBank/DDBJ databases">
        <authorList>
            <person name="Nowell W R."/>
        </authorList>
    </citation>
    <scope>NUCLEOTIDE SEQUENCE</scope>
    <source>
        <strain evidence="3">Ploen Becks lab</strain>
    </source>
</reference>
<evidence type="ECO:0000313" key="4">
    <source>
        <dbReference type="Proteomes" id="UP000663879"/>
    </source>
</evidence>
<dbReference type="PANTHER" id="PTHR13261:SF0">
    <property type="entry name" value="BRCA2 AND CDKN1A-INTERACTING PROTEIN"/>
    <property type="match status" value="1"/>
</dbReference>
<dbReference type="OrthoDB" id="27543at2759"/>
<dbReference type="Pfam" id="PF13862">
    <property type="entry name" value="BCCIP"/>
    <property type="match status" value="1"/>
</dbReference>
<evidence type="ECO:0008006" key="5">
    <source>
        <dbReference type="Google" id="ProtNLM"/>
    </source>
</evidence>
<accession>A0A813N6Z3</accession>
<comment type="similarity">
    <text evidence="1">Belongs to the BCP1 family.</text>
</comment>